<evidence type="ECO:0000313" key="3">
    <source>
        <dbReference type="Proteomes" id="UP000294927"/>
    </source>
</evidence>
<evidence type="ECO:0000313" key="2">
    <source>
        <dbReference type="EMBL" id="TDV56169.1"/>
    </source>
</evidence>
<keyword evidence="3" id="KW-1185">Reference proteome</keyword>
<proteinExistence type="predicted"/>
<feature type="transmembrane region" description="Helical" evidence="1">
    <location>
        <begin position="12"/>
        <end position="30"/>
    </location>
</feature>
<organism evidence="2 3">
    <name type="scientific">Actinophytocola oryzae</name>
    <dbReference type="NCBI Taxonomy" id="502181"/>
    <lineage>
        <taxon>Bacteria</taxon>
        <taxon>Bacillati</taxon>
        <taxon>Actinomycetota</taxon>
        <taxon>Actinomycetes</taxon>
        <taxon>Pseudonocardiales</taxon>
        <taxon>Pseudonocardiaceae</taxon>
    </lineage>
</organism>
<feature type="transmembrane region" description="Helical" evidence="1">
    <location>
        <begin position="42"/>
        <end position="61"/>
    </location>
</feature>
<keyword evidence="1" id="KW-1133">Transmembrane helix</keyword>
<keyword evidence="1" id="KW-0472">Membrane</keyword>
<dbReference type="AlphaFoldDB" id="A0A4R7W2Q6"/>
<dbReference type="RefSeq" id="WP_208297396.1">
    <property type="nucleotide sequence ID" value="NZ_SOCP01000002.1"/>
</dbReference>
<name>A0A4R7W2Q6_9PSEU</name>
<feature type="transmembrane region" description="Helical" evidence="1">
    <location>
        <begin position="81"/>
        <end position="101"/>
    </location>
</feature>
<feature type="transmembrane region" description="Helical" evidence="1">
    <location>
        <begin position="113"/>
        <end position="132"/>
    </location>
</feature>
<reference evidence="2 3" key="1">
    <citation type="submission" date="2019-03" db="EMBL/GenBank/DDBJ databases">
        <title>Genomic Encyclopedia of Archaeal and Bacterial Type Strains, Phase II (KMG-II): from individual species to whole genera.</title>
        <authorList>
            <person name="Goeker M."/>
        </authorList>
    </citation>
    <scope>NUCLEOTIDE SEQUENCE [LARGE SCALE GENOMIC DNA]</scope>
    <source>
        <strain evidence="2 3">DSM 45499</strain>
    </source>
</reference>
<comment type="caution">
    <text evidence="2">The sequence shown here is derived from an EMBL/GenBank/DDBJ whole genome shotgun (WGS) entry which is preliminary data.</text>
</comment>
<feature type="transmembrane region" description="Helical" evidence="1">
    <location>
        <begin position="139"/>
        <end position="155"/>
    </location>
</feature>
<dbReference type="EMBL" id="SOCP01000002">
    <property type="protein sequence ID" value="TDV56169.1"/>
    <property type="molecule type" value="Genomic_DNA"/>
</dbReference>
<sequence length="206" mass="21056">MTAPAGEVDSRAAYTGFMLAYVVGHGTAALSKGDRPVVALPAWVPLVLLAAGLVPALTLAVRAGVRAQRAAGESRRRAEKLLGAAWCTGFTALFLAITGLATARDEPALQDVLWPAGSVLLVGLLNIAEGVVRGNTLHYTLGSWLALVGAAALFFDTAGVYATVAVLGGGGYAVAAVLERRRLATDGTVFPHTGVLISRGPVTPGE</sequence>
<dbReference type="Proteomes" id="UP000294927">
    <property type="component" value="Unassembled WGS sequence"/>
</dbReference>
<gene>
    <name evidence="2" type="ORF">CLV71_102235</name>
</gene>
<protein>
    <submittedName>
        <fullName evidence="2">Uncharacterized protein</fullName>
    </submittedName>
</protein>
<evidence type="ECO:0000256" key="1">
    <source>
        <dbReference type="SAM" id="Phobius"/>
    </source>
</evidence>
<feature type="transmembrane region" description="Helical" evidence="1">
    <location>
        <begin position="161"/>
        <end position="178"/>
    </location>
</feature>
<accession>A0A4R7W2Q6</accession>
<keyword evidence="1" id="KW-0812">Transmembrane</keyword>